<dbReference type="Proteomes" id="UP001437256">
    <property type="component" value="Unassembled WGS sequence"/>
</dbReference>
<evidence type="ECO:0000256" key="1">
    <source>
        <dbReference type="SAM" id="MobiDB-lite"/>
    </source>
</evidence>
<feature type="region of interest" description="Disordered" evidence="1">
    <location>
        <begin position="360"/>
        <end position="408"/>
    </location>
</feature>
<feature type="compositionally biased region" description="Low complexity" evidence="1">
    <location>
        <begin position="159"/>
        <end position="168"/>
    </location>
</feature>
<feature type="compositionally biased region" description="Acidic residues" evidence="1">
    <location>
        <begin position="122"/>
        <end position="147"/>
    </location>
</feature>
<dbReference type="PROSITE" id="PS50812">
    <property type="entry name" value="PWWP"/>
    <property type="match status" value="1"/>
</dbReference>
<comment type="caution">
    <text evidence="3">The sequence shown here is derived from an EMBL/GenBank/DDBJ whole genome shotgun (WGS) entry which is preliminary data.</text>
</comment>
<dbReference type="PANTHER" id="PTHR12550:SF70">
    <property type="entry name" value="JIL-1 ANCHORING AND STABILIZING PROTEIN, ISOFORM A"/>
    <property type="match status" value="1"/>
</dbReference>
<feature type="compositionally biased region" description="Basic residues" evidence="1">
    <location>
        <begin position="203"/>
        <end position="213"/>
    </location>
</feature>
<sequence>MSAKKGSKKVAPETTTYAIKDVVLGKLRGFAAWPAWVVDPEAVPQSVRRERPGGKASSTYVVQFFPAGDYAWLTPKDISKLQKHEIEAYINEPHKTNKELLAGYRAALNPTEWEESRNNDLADADDDDEEEEEEGRPEVDELAGSDDDSSRGKKRKKSATSSSAAAGGSKKRKKDDSVSASAAGGKGGKKRGGESASAASKKGGAKGGKKNGKSKAMVESEDEGGDAAEEEDPTGPTSKKASPPPTKKAKKDDAEETSADPEAVKVREWRHKLQKTFLSNKGTPKESEMPAMDQLFTTIESYDKMDVFYLSFSKIGKVMRHIAALKDNQVPKDDKFRFRERAKKLIDRWHVILETSKEGGVKGGKEINGANGAPTANGNHSPEQNLPNGALSPNREQGTGLTGDMSMLGDVTMSEAGIDA</sequence>
<gene>
    <name evidence="3" type="ORF">AAF712_002826</name>
</gene>
<dbReference type="EMBL" id="JBBXMP010000009">
    <property type="protein sequence ID" value="KAL0069931.1"/>
    <property type="molecule type" value="Genomic_DNA"/>
</dbReference>
<name>A0ABR3A998_9AGAR</name>
<feature type="domain" description="PWWP" evidence="2">
    <location>
        <begin position="19"/>
        <end position="73"/>
    </location>
</feature>
<evidence type="ECO:0000313" key="4">
    <source>
        <dbReference type="Proteomes" id="UP001437256"/>
    </source>
</evidence>
<dbReference type="Pfam" id="PF00855">
    <property type="entry name" value="PWWP"/>
    <property type="match status" value="1"/>
</dbReference>
<feature type="region of interest" description="Disordered" evidence="1">
    <location>
        <begin position="111"/>
        <end position="267"/>
    </location>
</feature>
<dbReference type="SMART" id="SM00293">
    <property type="entry name" value="PWWP"/>
    <property type="match status" value="1"/>
</dbReference>
<dbReference type="SUPFAM" id="SSF63748">
    <property type="entry name" value="Tudor/PWWP/MBT"/>
    <property type="match status" value="1"/>
</dbReference>
<proteinExistence type="predicted"/>
<dbReference type="InterPro" id="IPR000313">
    <property type="entry name" value="PWWP_dom"/>
</dbReference>
<dbReference type="Gene3D" id="2.30.30.140">
    <property type="match status" value="1"/>
</dbReference>
<feature type="compositionally biased region" description="Acidic residues" evidence="1">
    <location>
        <begin position="219"/>
        <end position="233"/>
    </location>
</feature>
<protein>
    <recommendedName>
        <fullName evidence="2">PWWP domain-containing protein</fullName>
    </recommendedName>
</protein>
<evidence type="ECO:0000259" key="2">
    <source>
        <dbReference type="PROSITE" id="PS50812"/>
    </source>
</evidence>
<reference evidence="3 4" key="1">
    <citation type="submission" date="2024-05" db="EMBL/GenBank/DDBJ databases">
        <title>A draft genome resource for the thread blight pathogen Marasmius tenuissimus strain MS-2.</title>
        <authorList>
            <person name="Yulfo-Soto G.E."/>
            <person name="Baruah I.K."/>
            <person name="Amoako-Attah I."/>
            <person name="Bukari Y."/>
            <person name="Meinhardt L.W."/>
            <person name="Bailey B.A."/>
            <person name="Cohen S.P."/>
        </authorList>
    </citation>
    <scope>NUCLEOTIDE SEQUENCE [LARGE SCALE GENOMIC DNA]</scope>
    <source>
        <strain evidence="3 4">MS-2</strain>
    </source>
</reference>
<dbReference type="PANTHER" id="PTHR12550">
    <property type="entry name" value="HEPATOMA-DERIVED GROWTH FACTOR-RELATED"/>
    <property type="match status" value="1"/>
</dbReference>
<accession>A0ABR3A998</accession>
<organism evidence="3 4">
    <name type="scientific">Marasmius tenuissimus</name>
    <dbReference type="NCBI Taxonomy" id="585030"/>
    <lineage>
        <taxon>Eukaryota</taxon>
        <taxon>Fungi</taxon>
        <taxon>Dikarya</taxon>
        <taxon>Basidiomycota</taxon>
        <taxon>Agaricomycotina</taxon>
        <taxon>Agaricomycetes</taxon>
        <taxon>Agaricomycetidae</taxon>
        <taxon>Agaricales</taxon>
        <taxon>Marasmiineae</taxon>
        <taxon>Marasmiaceae</taxon>
        <taxon>Marasmius</taxon>
    </lineage>
</organism>
<feature type="compositionally biased region" description="Low complexity" evidence="1">
    <location>
        <begin position="368"/>
        <end position="379"/>
    </location>
</feature>
<evidence type="ECO:0000313" key="3">
    <source>
        <dbReference type="EMBL" id="KAL0069931.1"/>
    </source>
</evidence>
<keyword evidence="4" id="KW-1185">Reference proteome</keyword>